<dbReference type="Pfam" id="PF23798">
    <property type="entry name" value="Beta-prop_SPT8"/>
    <property type="match status" value="3"/>
</dbReference>
<feature type="compositionally biased region" description="Acidic residues" evidence="4">
    <location>
        <begin position="681"/>
        <end position="726"/>
    </location>
</feature>
<dbReference type="SUPFAM" id="SSF50978">
    <property type="entry name" value="WD40 repeat-like"/>
    <property type="match status" value="1"/>
</dbReference>
<organism evidence="6 7">
    <name type="scientific">Tilletia horrida</name>
    <dbReference type="NCBI Taxonomy" id="155126"/>
    <lineage>
        <taxon>Eukaryota</taxon>
        <taxon>Fungi</taxon>
        <taxon>Dikarya</taxon>
        <taxon>Basidiomycota</taxon>
        <taxon>Ustilaginomycotina</taxon>
        <taxon>Exobasidiomycetes</taxon>
        <taxon>Tilletiales</taxon>
        <taxon>Tilletiaceae</taxon>
        <taxon>Tilletia</taxon>
    </lineage>
</organism>
<keyword evidence="7" id="KW-1185">Reference proteome</keyword>
<proteinExistence type="predicted"/>
<evidence type="ECO:0000256" key="1">
    <source>
        <dbReference type="ARBA" id="ARBA00022574"/>
    </source>
</evidence>
<feature type="compositionally biased region" description="Gly residues" evidence="4">
    <location>
        <begin position="31"/>
        <end position="57"/>
    </location>
</feature>
<dbReference type="Proteomes" id="UP001176521">
    <property type="component" value="Unassembled WGS sequence"/>
</dbReference>
<dbReference type="InterPro" id="IPR036322">
    <property type="entry name" value="WD40_repeat_dom_sf"/>
</dbReference>
<accession>A0AAN6JID3</accession>
<feature type="region of interest" description="Disordered" evidence="4">
    <location>
        <begin position="783"/>
        <end position="840"/>
    </location>
</feature>
<feature type="compositionally biased region" description="Polar residues" evidence="4">
    <location>
        <begin position="516"/>
        <end position="532"/>
    </location>
</feature>
<evidence type="ECO:0000313" key="7">
    <source>
        <dbReference type="Proteomes" id="UP001176521"/>
    </source>
</evidence>
<dbReference type="PANTHER" id="PTHR22847:SF637">
    <property type="entry name" value="WD REPEAT DOMAIN 5B"/>
    <property type="match status" value="1"/>
</dbReference>
<feature type="region of interest" description="Disordered" evidence="4">
    <location>
        <begin position="479"/>
        <end position="752"/>
    </location>
</feature>
<dbReference type="Gene3D" id="2.130.10.10">
    <property type="entry name" value="YVTN repeat-like/Quinoprotein amine dehydrogenase"/>
    <property type="match status" value="2"/>
</dbReference>
<feature type="compositionally biased region" description="Polar residues" evidence="4">
    <location>
        <begin position="485"/>
        <end position="495"/>
    </location>
</feature>
<dbReference type="AlphaFoldDB" id="A0AAN6JID3"/>
<feature type="compositionally biased region" description="Acidic residues" evidence="4">
    <location>
        <begin position="93"/>
        <end position="187"/>
    </location>
</feature>
<dbReference type="InterPro" id="IPR011047">
    <property type="entry name" value="Quinoprotein_ADH-like_sf"/>
</dbReference>
<keyword evidence="2" id="KW-0677">Repeat</keyword>
<evidence type="ECO:0000256" key="2">
    <source>
        <dbReference type="ARBA" id="ARBA00022737"/>
    </source>
</evidence>
<feature type="compositionally biased region" description="Acidic residues" evidence="4">
    <location>
        <begin position="646"/>
        <end position="662"/>
    </location>
</feature>
<feature type="compositionally biased region" description="Polar residues" evidence="4">
    <location>
        <begin position="207"/>
        <end position="223"/>
    </location>
</feature>
<protein>
    <submittedName>
        <fullName evidence="6">Transcription factor spt8</fullName>
    </submittedName>
</protein>
<feature type="compositionally biased region" description="Acidic residues" evidence="4">
    <location>
        <begin position="246"/>
        <end position="255"/>
    </location>
</feature>
<feature type="repeat" description="WD" evidence="3">
    <location>
        <begin position="435"/>
        <end position="476"/>
    </location>
</feature>
<dbReference type="EMBL" id="JAPDMQ010000493">
    <property type="protein sequence ID" value="KAK0523724.1"/>
    <property type="molecule type" value="Genomic_DNA"/>
</dbReference>
<dbReference type="GO" id="GO:0000124">
    <property type="term" value="C:SAGA complex"/>
    <property type="evidence" value="ECO:0007669"/>
    <property type="project" value="TreeGrafter"/>
</dbReference>
<feature type="repeat" description="WD" evidence="3">
    <location>
        <begin position="310"/>
        <end position="343"/>
    </location>
</feature>
<reference evidence="6" key="1">
    <citation type="journal article" date="2023" name="PhytoFront">
        <title>Draft Genome Resources of Seven Strains of Tilletia horrida, Causal Agent of Kernel Smut of Rice.</title>
        <authorList>
            <person name="Khanal S."/>
            <person name="Antony Babu S."/>
            <person name="Zhou X.G."/>
        </authorList>
    </citation>
    <scope>NUCLEOTIDE SEQUENCE</scope>
    <source>
        <strain evidence="6">TX3</strain>
    </source>
</reference>
<dbReference type="PROSITE" id="PS50082">
    <property type="entry name" value="WD_REPEATS_2"/>
    <property type="match status" value="2"/>
</dbReference>
<evidence type="ECO:0000313" key="6">
    <source>
        <dbReference type="EMBL" id="KAK0523724.1"/>
    </source>
</evidence>
<feature type="compositionally biased region" description="Gly residues" evidence="4">
    <location>
        <begin position="785"/>
        <end position="795"/>
    </location>
</feature>
<dbReference type="InterPro" id="IPR057544">
    <property type="entry name" value="Beta-prop_SPT8"/>
</dbReference>
<dbReference type="InterPro" id="IPR001680">
    <property type="entry name" value="WD40_rpt"/>
</dbReference>
<evidence type="ECO:0000256" key="4">
    <source>
        <dbReference type="SAM" id="MobiDB-lite"/>
    </source>
</evidence>
<evidence type="ECO:0000259" key="5">
    <source>
        <dbReference type="Pfam" id="PF23798"/>
    </source>
</evidence>
<dbReference type="SMART" id="SM00320">
    <property type="entry name" value="WD40"/>
    <property type="match status" value="5"/>
</dbReference>
<dbReference type="InterPro" id="IPR015943">
    <property type="entry name" value="WD40/YVTN_repeat-like_dom_sf"/>
</dbReference>
<feature type="compositionally biased region" description="Acidic residues" evidence="4">
    <location>
        <begin position="17"/>
        <end position="27"/>
    </location>
</feature>
<comment type="caution">
    <text evidence="6">The sequence shown here is derived from an EMBL/GenBank/DDBJ whole genome shotgun (WGS) entry which is preliminary data.</text>
</comment>
<feature type="region of interest" description="Disordered" evidence="4">
    <location>
        <begin position="1"/>
        <end position="273"/>
    </location>
</feature>
<keyword evidence="1 3" id="KW-0853">WD repeat</keyword>
<feature type="domain" description="Transcription factor spt8 beta-propeller" evidence="5">
    <location>
        <begin position="1018"/>
        <end position="1111"/>
    </location>
</feature>
<feature type="compositionally biased region" description="Low complexity" evidence="4">
    <location>
        <begin position="188"/>
        <end position="202"/>
    </location>
</feature>
<dbReference type="PANTHER" id="PTHR22847">
    <property type="entry name" value="WD40 REPEAT PROTEIN"/>
    <property type="match status" value="1"/>
</dbReference>
<feature type="compositionally biased region" description="Acidic residues" evidence="4">
    <location>
        <begin position="59"/>
        <end position="85"/>
    </location>
</feature>
<sequence length="1114" mass="115816">MAWPKTGSARGRRILEDDYDDDEDDDAPMAGVGGGSSGGGAGAGGGRGRGGGRGGGLPSDEDDDDEDDDEGEYEDDEDADADGDVEMFSPEQGGDDEEDDEEEDEDDDGQGEEYDEDEDADGEGDDDGDGEDDDDEEDGGDDDDEEDEDADGDDDDLDADGDADDIDAEGEDDDEDEDEEDEDDAEDTATPATTKADTPAPARSEISLATPSKPPVSQRQRVPTGTAHAAEESPLRTSTRAGGLDENYDDDDEDDKEARADPVGPPPKPIRYGKYAPETYVERTKARLSAIRPAEDIFVANSYIIEPSAAAPHVAHVHGFAMSADSTVLLTGGSDGYVRSYDLYKTMNGRQMLTQSVRHAYVEGVVRAGVMTHFWGNDEVPRKMNPALITDELPVSAVHSLACQRDALWGLSGTESGNINLFTVRHASGKIQHVLRRHKAPVSVLALADGDKTLISGSWDRGVHQWDLDTGKVVRSYPGHAGHVSSLSFRPIQQGTRHKRRRTSPGQHRAHDDSSRTLLNDPDTQISISIQAPNAPEADRAEDADEKMDTDGSSGNLATAAPEETSQAEAKGEAQGKGPMSGDVDGKPSPPAAPPDKELETKQIATGSEGGLGLSLDKDGRHTAAAANGSDKAEGDGAKAGAPPGQDDDNDSLFGGSDDEAAQEGAANGPTKPTAGLGPDADADADADGDADADADGDADADADGEADADADGDDDQDADADDDDQPLFTVTQRERAAGIGTPSASTIGLPAGSALARTQSSASLMNTGSPALHGGSLLLPANGTGTGSPGGAVLGGSATPALPSSQTLPPVAPDLNAPQPPPKPRTQTSHLPKPAFGPATAMRGFSDDVSTFSDDILLSTTLAGQVLLWDRRVKSGNGAGGPVGILANGHANTLGISGPQVAHVNGNSASGANGSSTALQRTLSGLSGNWMMGPSSSSMTPYENGRGVRALALPDKTPPWCAAACWSAYGDRIYVGRRNETVDEWDLRMVQGGKAGEVDAELRDDAGLAYHGKQNPRFVRSLKLPVGSGSVSALCAMPNGRHIVCGSFDNVRLWDTEATGAGMPFRIVAGHHGGFVSQMGVDATARFLLVASGDRGWLSGSTEAVLIHEIHTQ</sequence>
<feature type="domain" description="Transcription factor spt8 beta-propeller" evidence="5">
    <location>
        <begin position="303"/>
        <end position="531"/>
    </location>
</feature>
<dbReference type="SUPFAM" id="SSF50998">
    <property type="entry name" value="Quinoprotein alcohol dehydrogenase-like"/>
    <property type="match status" value="1"/>
</dbReference>
<evidence type="ECO:0000256" key="3">
    <source>
        <dbReference type="PROSITE-ProRule" id="PRU00221"/>
    </source>
</evidence>
<feature type="domain" description="Transcription factor spt8 beta-propeller" evidence="5">
    <location>
        <begin position="950"/>
        <end position="992"/>
    </location>
</feature>
<gene>
    <name evidence="6" type="primary">SPT8</name>
    <name evidence="6" type="ORF">OC842_006054</name>
</gene>
<dbReference type="PROSITE" id="PS50294">
    <property type="entry name" value="WD_REPEATS_REGION"/>
    <property type="match status" value="1"/>
</dbReference>
<name>A0AAN6JID3_9BASI</name>